<protein>
    <submittedName>
        <fullName evidence="1">Uncharacterized protein DUF4249</fullName>
    </submittedName>
</protein>
<name>A0A327S7B0_9SPHI</name>
<dbReference type="RefSeq" id="WP_111635639.1">
    <property type="nucleotide sequence ID" value="NZ_QLLR01000029.1"/>
</dbReference>
<gene>
    <name evidence="1" type="ORF">LY11_04277</name>
</gene>
<reference evidence="1 2" key="1">
    <citation type="submission" date="2018-06" db="EMBL/GenBank/DDBJ databases">
        <title>Genomic Encyclopedia of Archaeal and Bacterial Type Strains, Phase II (KMG-II): from individual species to whole genera.</title>
        <authorList>
            <person name="Goeker M."/>
        </authorList>
    </citation>
    <scope>NUCLEOTIDE SEQUENCE [LARGE SCALE GENOMIC DNA]</scope>
    <source>
        <strain evidence="1 2">DSM 14825</strain>
    </source>
</reference>
<proteinExistence type="predicted"/>
<dbReference type="Proteomes" id="UP000249754">
    <property type="component" value="Unassembled WGS sequence"/>
</dbReference>
<sequence>MKTINFFPILAMSLLTSCEKKLTIDLPSDADRPVLNVLMSENMPLKVRFTLSGRLAEGQSFKDPEHAETKLYENDVFKESLKPQTIDGKKYYVSTIGVLKDKKYRITAAAPGFNLVEGSDIIPDITTIDINNQAVIESNSDDYKLKFNFLLKNNSKEKQYYRFRILYEENNSGKPSKKIPFYIRPVNNTDIFGSGNSDKKSLFVEKAQPAGETKFYAFSTDYKPASKNMYIEVTLLTETSYKYLKSVSKADDSEDNPFSEKVIIHSNIQNGLGIVGGLAYKEFAIPNE</sequence>
<dbReference type="OrthoDB" id="752487at2"/>
<evidence type="ECO:0000313" key="1">
    <source>
        <dbReference type="EMBL" id="RAJ24919.1"/>
    </source>
</evidence>
<comment type="caution">
    <text evidence="1">The sequence shown here is derived from an EMBL/GenBank/DDBJ whole genome shotgun (WGS) entry which is preliminary data.</text>
</comment>
<evidence type="ECO:0000313" key="2">
    <source>
        <dbReference type="Proteomes" id="UP000249754"/>
    </source>
</evidence>
<accession>A0A327S7B0</accession>
<organism evidence="1 2">
    <name type="scientific">Pedobacter cryoconitis</name>
    <dbReference type="NCBI Taxonomy" id="188932"/>
    <lineage>
        <taxon>Bacteria</taxon>
        <taxon>Pseudomonadati</taxon>
        <taxon>Bacteroidota</taxon>
        <taxon>Sphingobacteriia</taxon>
        <taxon>Sphingobacteriales</taxon>
        <taxon>Sphingobacteriaceae</taxon>
        <taxon>Pedobacter</taxon>
    </lineage>
</organism>
<dbReference type="PROSITE" id="PS51257">
    <property type="entry name" value="PROKAR_LIPOPROTEIN"/>
    <property type="match status" value="1"/>
</dbReference>
<dbReference type="EMBL" id="QLLR01000029">
    <property type="protein sequence ID" value="RAJ24919.1"/>
    <property type="molecule type" value="Genomic_DNA"/>
</dbReference>
<dbReference type="AlphaFoldDB" id="A0A327S7B0"/>